<feature type="region of interest" description="Disordered" evidence="1">
    <location>
        <begin position="1"/>
        <end position="73"/>
    </location>
</feature>
<sequence>MGSGSSKSKRRVINFCSQQPLRPTEILKDESSIQGRVASKQNEEDDGKTAKATQPGQEMKDSRSPTDDPDLQLLDDILTESEDSLSWQEPICKGQKMTTSPHTDCHPDLLSQCQENKKLRKKVPRMLQTTSELQPEPSESRETQHRPQHIEDSKTAPGTRMAFELENNNLPMYLQLVKQFCKTGWRLKCPHCDFS</sequence>
<evidence type="ECO:0000313" key="3">
    <source>
        <dbReference type="Proteomes" id="UP001176940"/>
    </source>
</evidence>
<accession>A0ABN9MM28</accession>
<protein>
    <submittedName>
        <fullName evidence="2">Uncharacterized protein</fullName>
    </submittedName>
</protein>
<comment type="caution">
    <text evidence="2">The sequence shown here is derived from an EMBL/GenBank/DDBJ whole genome shotgun (WGS) entry which is preliminary data.</text>
</comment>
<feature type="compositionally biased region" description="Basic and acidic residues" evidence="1">
    <location>
        <begin position="138"/>
        <end position="154"/>
    </location>
</feature>
<evidence type="ECO:0000313" key="2">
    <source>
        <dbReference type="EMBL" id="CAJ0967806.1"/>
    </source>
</evidence>
<name>A0ABN9MM28_9NEOB</name>
<organism evidence="2 3">
    <name type="scientific">Ranitomeya imitator</name>
    <name type="common">mimic poison frog</name>
    <dbReference type="NCBI Taxonomy" id="111125"/>
    <lineage>
        <taxon>Eukaryota</taxon>
        <taxon>Metazoa</taxon>
        <taxon>Chordata</taxon>
        <taxon>Craniata</taxon>
        <taxon>Vertebrata</taxon>
        <taxon>Euteleostomi</taxon>
        <taxon>Amphibia</taxon>
        <taxon>Batrachia</taxon>
        <taxon>Anura</taxon>
        <taxon>Neobatrachia</taxon>
        <taxon>Hyloidea</taxon>
        <taxon>Dendrobatidae</taxon>
        <taxon>Dendrobatinae</taxon>
        <taxon>Ranitomeya</taxon>
    </lineage>
</organism>
<dbReference type="Proteomes" id="UP001176940">
    <property type="component" value="Unassembled WGS sequence"/>
</dbReference>
<evidence type="ECO:0000256" key="1">
    <source>
        <dbReference type="SAM" id="MobiDB-lite"/>
    </source>
</evidence>
<feature type="region of interest" description="Disordered" evidence="1">
    <location>
        <begin position="126"/>
        <end position="157"/>
    </location>
</feature>
<reference evidence="2" key="1">
    <citation type="submission" date="2023-07" db="EMBL/GenBank/DDBJ databases">
        <authorList>
            <person name="Stuckert A."/>
        </authorList>
    </citation>
    <scope>NUCLEOTIDE SEQUENCE</scope>
</reference>
<proteinExistence type="predicted"/>
<gene>
    <name evidence="2" type="ORF">RIMI_LOCUS22511511</name>
</gene>
<keyword evidence="3" id="KW-1185">Reference proteome</keyword>
<dbReference type="EMBL" id="CAUEEQ010078613">
    <property type="protein sequence ID" value="CAJ0967806.1"/>
    <property type="molecule type" value="Genomic_DNA"/>
</dbReference>